<proteinExistence type="predicted"/>
<gene>
    <name evidence="2" type="ORF">PP4_16610</name>
</gene>
<reference evidence="2 3" key="1">
    <citation type="journal article" date="2014" name="Genome Announc.">
        <title>The Complete Genome Sequence of Pseudomonas putida NBRC 14164T Confirms High Intraspecies Variation.</title>
        <authorList>
            <person name="Ohji S."/>
            <person name="Yamazoe A."/>
            <person name="Hosoyama A."/>
            <person name="Tsuchikane K."/>
            <person name="Ezaki T."/>
            <person name="Fujita N."/>
        </authorList>
    </citation>
    <scope>NUCLEOTIDE SEQUENCE [LARGE SCALE GENOMIC DNA]</scope>
    <source>
        <strain evidence="2 3">NBRC 14164</strain>
    </source>
</reference>
<accession>A0ABN5UIX8</accession>
<keyword evidence="3" id="KW-1185">Reference proteome</keyword>
<protein>
    <submittedName>
        <fullName evidence="2">Uncharacterized protein</fullName>
    </submittedName>
</protein>
<feature type="compositionally biased region" description="Polar residues" evidence="1">
    <location>
        <begin position="71"/>
        <end position="86"/>
    </location>
</feature>
<organism evidence="2 3">
    <name type="scientific">Pseudomonas putida NBRC 14164</name>
    <dbReference type="NCBI Taxonomy" id="1211579"/>
    <lineage>
        <taxon>Bacteria</taxon>
        <taxon>Pseudomonadati</taxon>
        <taxon>Pseudomonadota</taxon>
        <taxon>Gammaproteobacteria</taxon>
        <taxon>Pseudomonadales</taxon>
        <taxon>Pseudomonadaceae</taxon>
        <taxon>Pseudomonas</taxon>
    </lineage>
</organism>
<evidence type="ECO:0000256" key="1">
    <source>
        <dbReference type="SAM" id="MobiDB-lite"/>
    </source>
</evidence>
<feature type="region of interest" description="Disordered" evidence="1">
    <location>
        <begin position="67"/>
        <end position="88"/>
    </location>
</feature>
<dbReference type="Proteomes" id="UP000016702">
    <property type="component" value="Chromosome"/>
</dbReference>
<feature type="compositionally biased region" description="Polar residues" evidence="1">
    <location>
        <begin position="1"/>
        <end position="13"/>
    </location>
</feature>
<evidence type="ECO:0000313" key="2">
    <source>
        <dbReference type="EMBL" id="BAN53514.1"/>
    </source>
</evidence>
<dbReference type="EMBL" id="AP013070">
    <property type="protein sequence ID" value="BAN53514.1"/>
    <property type="molecule type" value="Genomic_DNA"/>
</dbReference>
<evidence type="ECO:0000313" key="3">
    <source>
        <dbReference type="Proteomes" id="UP000016702"/>
    </source>
</evidence>
<sequence length="131" mass="14602">MTGESSIGHTTLQRKAEIPGLQPRVRAPLTKAFAQYAPGLAAGRPHPRHVPLIDKKLQFEEAHLRQREHPGTSTEHLQPGTYNQQALPPRRQAQWGRMLAMREAQNVATIANTKNLLTRLNNGTPMPQGYS</sequence>
<feature type="region of interest" description="Disordered" evidence="1">
    <location>
        <begin position="1"/>
        <end position="23"/>
    </location>
</feature>
<name>A0ABN5UIX8_PSEPU</name>